<keyword evidence="3" id="KW-1185">Reference proteome</keyword>
<keyword evidence="1" id="KW-0732">Signal</keyword>
<feature type="signal peptide" evidence="1">
    <location>
        <begin position="1"/>
        <end position="26"/>
    </location>
</feature>
<dbReference type="KEGG" id="svp:Pan189_38810"/>
<gene>
    <name evidence="2" type="ORF">Pan189_38810</name>
</gene>
<proteinExistence type="predicted"/>
<organism evidence="2 3">
    <name type="scientific">Stratiformator vulcanicus</name>
    <dbReference type="NCBI Taxonomy" id="2527980"/>
    <lineage>
        <taxon>Bacteria</taxon>
        <taxon>Pseudomonadati</taxon>
        <taxon>Planctomycetota</taxon>
        <taxon>Planctomycetia</taxon>
        <taxon>Planctomycetales</taxon>
        <taxon>Planctomycetaceae</taxon>
        <taxon>Stratiformator</taxon>
    </lineage>
</organism>
<sequence precursor="true">MSCAEFFSRYCPLLVALLFAMPNGVAAEAEGTRRLALFTSDEKGGTSDRSAAVETLLQADLLELWTGDVLERAAISKIVAEQELNLSQERTDLKVGQLLGCDYLATVRVPDSDEEGLRAIVTAFPRGTVVTDFTTESSDDLISASRQIVLRMSREVDLVRRDDSSLELALGSITSEQGVKFMPELTDNVHRHLRRGLFNADRIVLRERLFPTNILKEFQLARGGLTKRVKQSMTSAPSDILILGRLSAPSDVEADNKKRWRKEKDFVEPELLTIYFLSPTGLFPAEKMEFPYNNSNPKEIAAAVRTRLDDISEYVPEEVKRKLAAGRNYDEYTVLKDQAFALMPLASRDGKFFDRDGNPHFKRHHRTEWPELSRAMTAAENALLFRADDPDLLALTSLLLHAMAKKSANYHSGRYYSPSFKVEADAKAYLVSAMDYAVTALRLRRDRETSLTYFTVAGAGVGSFYDGLYIRAFPEQREPIARQIIRGRMGKTGFTLAAKQWATRMYLDHDLEPAERAANYREILDQNLDGDDSSVEHNQAFLLPEATRLFLSADPATRNKKIMPTADEWKFADRLVELPHPIKKCCGHIMRAVLMARARGSKGGGKDIVDELVAAAEASVSFRDAHLNSQNTRLMLFSHGCVGISDAIGGTSRLAIDPDDLIRLLDTLEETDLEAVYWYSTIIGKALPDAKSNEQKRKMLARLRSFEMPEVVRRTRGPDITIREGYIASSTSDSFGYFLRWRNKFARELGEIQYLDAHDLIKVEVPHEKVSPGRVMATREGQLNIDNAEEVHVGELSSWNDTVFGISHGPYFLGSMRRPWAFGFRVDAKTDSVTQLLPGSRSVRDLSVGYGKGFAVGGEGAIYEISEEGVANQIWKATPDEKNGRVDAALKITHGQAMLYAVTEYANAFCLDLRTKISEELKLDLPPHPSVRLEWVDVAYLPDEQKVIKSEFKNRVRLHGNQILTMKQSGGTPLRPEIRAYLDDPTFFQSTSFELSDTFDFIYWQDHFLFATGHGLLAGDPKAGRLYQIVGGVDLEVFSLAAANNKLYLGTSEGLLVLSAAQFEEFLENKGR</sequence>
<evidence type="ECO:0000313" key="3">
    <source>
        <dbReference type="Proteomes" id="UP000317318"/>
    </source>
</evidence>
<accession>A0A517R6K7</accession>
<protein>
    <submittedName>
        <fullName evidence="2">Uncharacterized protein</fullName>
    </submittedName>
</protein>
<dbReference type="EMBL" id="CP036268">
    <property type="protein sequence ID" value="QDT39473.1"/>
    <property type="molecule type" value="Genomic_DNA"/>
</dbReference>
<name>A0A517R6K7_9PLAN</name>
<evidence type="ECO:0000256" key="1">
    <source>
        <dbReference type="SAM" id="SignalP"/>
    </source>
</evidence>
<reference evidence="2 3" key="1">
    <citation type="submission" date="2019-02" db="EMBL/GenBank/DDBJ databases">
        <title>Deep-cultivation of Planctomycetes and their phenomic and genomic characterization uncovers novel biology.</title>
        <authorList>
            <person name="Wiegand S."/>
            <person name="Jogler M."/>
            <person name="Boedeker C."/>
            <person name="Pinto D."/>
            <person name="Vollmers J."/>
            <person name="Rivas-Marin E."/>
            <person name="Kohn T."/>
            <person name="Peeters S.H."/>
            <person name="Heuer A."/>
            <person name="Rast P."/>
            <person name="Oberbeckmann S."/>
            <person name="Bunk B."/>
            <person name="Jeske O."/>
            <person name="Meyerdierks A."/>
            <person name="Storesund J.E."/>
            <person name="Kallscheuer N."/>
            <person name="Luecker S."/>
            <person name="Lage O.M."/>
            <person name="Pohl T."/>
            <person name="Merkel B.J."/>
            <person name="Hornburger P."/>
            <person name="Mueller R.-W."/>
            <person name="Bruemmer F."/>
            <person name="Labrenz M."/>
            <person name="Spormann A.M."/>
            <person name="Op den Camp H."/>
            <person name="Overmann J."/>
            <person name="Amann R."/>
            <person name="Jetten M.S.M."/>
            <person name="Mascher T."/>
            <person name="Medema M.H."/>
            <person name="Devos D.P."/>
            <person name="Kaster A.-K."/>
            <person name="Ovreas L."/>
            <person name="Rohde M."/>
            <person name="Galperin M.Y."/>
            <person name="Jogler C."/>
        </authorList>
    </citation>
    <scope>NUCLEOTIDE SEQUENCE [LARGE SCALE GENOMIC DNA]</scope>
    <source>
        <strain evidence="2 3">Pan189</strain>
    </source>
</reference>
<dbReference type="Proteomes" id="UP000317318">
    <property type="component" value="Chromosome"/>
</dbReference>
<feature type="chain" id="PRO_5022152245" evidence="1">
    <location>
        <begin position="27"/>
        <end position="1072"/>
    </location>
</feature>
<evidence type="ECO:0000313" key="2">
    <source>
        <dbReference type="EMBL" id="QDT39473.1"/>
    </source>
</evidence>
<dbReference type="AlphaFoldDB" id="A0A517R6K7"/>